<evidence type="ECO:0000259" key="2">
    <source>
        <dbReference type="Pfam" id="PF07727"/>
    </source>
</evidence>
<feature type="compositionally biased region" description="Basic and acidic residues" evidence="1">
    <location>
        <begin position="25"/>
        <end position="52"/>
    </location>
</feature>
<dbReference type="Proteomes" id="UP000284842">
    <property type="component" value="Unassembled WGS sequence"/>
</dbReference>
<accession>A0A409X0Q5</accession>
<evidence type="ECO:0000256" key="1">
    <source>
        <dbReference type="SAM" id="MobiDB-lite"/>
    </source>
</evidence>
<dbReference type="SUPFAM" id="SSF56672">
    <property type="entry name" value="DNA/RNA polymerases"/>
    <property type="match status" value="1"/>
</dbReference>
<dbReference type="EMBL" id="NHTK01004905">
    <property type="protein sequence ID" value="PPQ84311.1"/>
    <property type="molecule type" value="Genomic_DNA"/>
</dbReference>
<sequence>MLDYDEQDLYHENATPPNPPPAESQPRRSERIPARATVDSRAEKLQKAVQHSKEVELRAKALRREQKLAREAAKLATQSPPPTENQQPSQPTPPPQQDLVQELEALLSTLQIPLDTIDDPNTDLWNVIERSVQNLEDSDTQAEEDDPKSWKEADASHDAKEWRAGGEEERQSMKDMKVFSWIKRADVPVGAKVLGCKSVFKRKRNEKGEVVRHKVRFVVKGFEQIFGRDYHNTTSPTARMESWRILFHIAAALDWEINQMDVKTAFLYGVLPDDEIQYMEQPPGFEEPGYEGYVWRLERGLYGMKQAGRIWNKTFDDAMQKDWGFTPLISDPCVYWRKRPSGIVITGVHVDDSGTIASTKAALAEFKEEMRSKWQVTDLGEPKHIVGIGIHRDRPNRKIYLSQTALIDRLTSQFGQTDALPASTPMDPGLKLTVPAKGSVDRTITSKLPYRSLIGAMLYIAVGTRPDISFAIQNLSQFLDTYDQSHWNAAIRVLRYLKGTRSLRLALGGDNGISLLGYTDSDWSQCINNRKSVSGYGFTLGDGLISWCARKQRTVSTSSCEAEYIAAFEATKEALWLRNILSELDLIKPDPVRIECDNTAAIRLSEDPSLHARVKHIDIKYHFIRDRVQKKQVFLHQIGTKDNIADIFTKALDKNTFLKLRNYTGLSQPEEEI</sequence>
<feature type="region of interest" description="Disordered" evidence="1">
    <location>
        <begin position="65"/>
        <end position="97"/>
    </location>
</feature>
<feature type="compositionally biased region" description="Acidic residues" evidence="1">
    <location>
        <begin position="136"/>
        <end position="146"/>
    </location>
</feature>
<evidence type="ECO:0000313" key="4">
    <source>
        <dbReference type="Proteomes" id="UP000284842"/>
    </source>
</evidence>
<dbReference type="PANTHER" id="PTHR11439">
    <property type="entry name" value="GAG-POL-RELATED RETROTRANSPOSON"/>
    <property type="match status" value="1"/>
</dbReference>
<feature type="compositionally biased region" description="Basic and acidic residues" evidence="1">
    <location>
        <begin position="147"/>
        <end position="169"/>
    </location>
</feature>
<dbReference type="OrthoDB" id="3344688at2759"/>
<dbReference type="Pfam" id="PF07727">
    <property type="entry name" value="RVT_2"/>
    <property type="match status" value="1"/>
</dbReference>
<organism evidence="3 4">
    <name type="scientific">Panaeolus cyanescens</name>
    <dbReference type="NCBI Taxonomy" id="181874"/>
    <lineage>
        <taxon>Eukaryota</taxon>
        <taxon>Fungi</taxon>
        <taxon>Dikarya</taxon>
        <taxon>Basidiomycota</taxon>
        <taxon>Agaricomycotina</taxon>
        <taxon>Agaricomycetes</taxon>
        <taxon>Agaricomycetidae</taxon>
        <taxon>Agaricales</taxon>
        <taxon>Agaricineae</taxon>
        <taxon>Galeropsidaceae</taxon>
        <taxon>Panaeolus</taxon>
    </lineage>
</organism>
<reference evidence="3 4" key="1">
    <citation type="journal article" date="2018" name="Evol. Lett.">
        <title>Horizontal gene cluster transfer increased hallucinogenic mushroom diversity.</title>
        <authorList>
            <person name="Reynolds H.T."/>
            <person name="Vijayakumar V."/>
            <person name="Gluck-Thaler E."/>
            <person name="Korotkin H.B."/>
            <person name="Matheny P.B."/>
            <person name="Slot J.C."/>
        </authorList>
    </citation>
    <scope>NUCLEOTIDE SEQUENCE [LARGE SCALE GENOMIC DNA]</scope>
    <source>
        <strain evidence="3 4">2629</strain>
    </source>
</reference>
<protein>
    <recommendedName>
        <fullName evidence="2">Reverse transcriptase Ty1/copia-type domain-containing protein</fullName>
    </recommendedName>
</protein>
<dbReference type="PANTHER" id="PTHR11439:SF483">
    <property type="entry name" value="PEPTIDE SYNTHASE GLIP-LIKE, PUTATIVE (AFU_ORTHOLOGUE AFUA_3G12920)-RELATED"/>
    <property type="match status" value="1"/>
</dbReference>
<feature type="domain" description="Reverse transcriptase Ty1/copia-type" evidence="2">
    <location>
        <begin position="186"/>
        <end position="426"/>
    </location>
</feature>
<feature type="region of interest" description="Disordered" evidence="1">
    <location>
        <begin position="1"/>
        <end position="52"/>
    </location>
</feature>
<dbReference type="STRING" id="181874.A0A409X0Q5"/>
<name>A0A409X0Q5_9AGAR</name>
<feature type="region of interest" description="Disordered" evidence="1">
    <location>
        <begin position="135"/>
        <end position="169"/>
    </location>
</feature>
<keyword evidence="4" id="KW-1185">Reference proteome</keyword>
<evidence type="ECO:0000313" key="3">
    <source>
        <dbReference type="EMBL" id="PPQ84311.1"/>
    </source>
</evidence>
<gene>
    <name evidence="3" type="ORF">CVT24_012714</name>
</gene>
<comment type="caution">
    <text evidence="3">The sequence shown here is derived from an EMBL/GenBank/DDBJ whole genome shotgun (WGS) entry which is preliminary data.</text>
</comment>
<proteinExistence type="predicted"/>
<dbReference type="AlphaFoldDB" id="A0A409X0Q5"/>
<dbReference type="InterPro" id="IPR013103">
    <property type="entry name" value="RVT_2"/>
</dbReference>
<dbReference type="InParanoid" id="A0A409X0Q5"/>
<dbReference type="CDD" id="cd09272">
    <property type="entry name" value="RNase_HI_RT_Ty1"/>
    <property type="match status" value="1"/>
</dbReference>
<dbReference type="InterPro" id="IPR043502">
    <property type="entry name" value="DNA/RNA_pol_sf"/>
</dbReference>